<keyword evidence="2" id="KW-0472">Membrane</keyword>
<evidence type="ECO:0000313" key="3">
    <source>
        <dbReference type="EMBL" id="GLW92310.1"/>
    </source>
</evidence>
<evidence type="ECO:0000256" key="2">
    <source>
        <dbReference type="SAM" id="Phobius"/>
    </source>
</evidence>
<comment type="caution">
    <text evidence="3">The sequence shown here is derived from an EMBL/GenBank/DDBJ whole genome shotgun (WGS) entry which is preliminary data.</text>
</comment>
<name>A0A9W6QMB4_9PSEU</name>
<feature type="compositionally biased region" description="Polar residues" evidence="1">
    <location>
        <begin position="108"/>
        <end position="117"/>
    </location>
</feature>
<dbReference type="Proteomes" id="UP001165042">
    <property type="component" value="Unassembled WGS sequence"/>
</dbReference>
<keyword evidence="2" id="KW-1133">Transmembrane helix</keyword>
<evidence type="ECO:0000256" key="1">
    <source>
        <dbReference type="SAM" id="MobiDB-lite"/>
    </source>
</evidence>
<accession>A0A9W6QMB4</accession>
<gene>
    <name evidence="3" type="ORF">Aglo03_31260</name>
</gene>
<reference evidence="3" key="1">
    <citation type="submission" date="2023-02" db="EMBL/GenBank/DDBJ databases">
        <title>Actinokineospora globicatena NBRC 15670.</title>
        <authorList>
            <person name="Ichikawa N."/>
            <person name="Sato H."/>
            <person name="Tonouchi N."/>
        </authorList>
    </citation>
    <scope>NUCLEOTIDE SEQUENCE</scope>
    <source>
        <strain evidence="3">NBRC 15670</strain>
    </source>
</reference>
<dbReference type="EMBL" id="BSSD01000004">
    <property type="protein sequence ID" value="GLW92310.1"/>
    <property type="molecule type" value="Genomic_DNA"/>
</dbReference>
<sequence length="252" mass="24867">MDERKISDVFNAAVGDVPPPSFEHGDVLAQSARLTRRRNSLVAGSALGFALLVGGVTTGVALWAGPSGASDNNSAAQAPVSALEGNANPLPSEVKTDSPRIAGAGEDSPSSTPKQGGSMTGDVGTSADGTPGGCGAADRELAAALAGELPSAVSRGEVRGSPLSCPSGSRSAAFEVADGPRRGLVSIMLTPAGTGQMVQPPWGDRPSAAGSVVSANSGATIVLSIEGVTGSAAPPITEDDLRVVAGKLAPRY</sequence>
<proteinExistence type="predicted"/>
<dbReference type="RefSeq" id="WP_285610917.1">
    <property type="nucleotide sequence ID" value="NZ_BSSD01000004.1"/>
</dbReference>
<evidence type="ECO:0000313" key="4">
    <source>
        <dbReference type="Proteomes" id="UP001165042"/>
    </source>
</evidence>
<feature type="transmembrane region" description="Helical" evidence="2">
    <location>
        <begin position="41"/>
        <end position="64"/>
    </location>
</feature>
<feature type="region of interest" description="Disordered" evidence="1">
    <location>
        <begin position="152"/>
        <end position="171"/>
    </location>
</feature>
<organism evidence="3 4">
    <name type="scientific">Actinokineospora globicatena</name>
    <dbReference type="NCBI Taxonomy" id="103729"/>
    <lineage>
        <taxon>Bacteria</taxon>
        <taxon>Bacillati</taxon>
        <taxon>Actinomycetota</taxon>
        <taxon>Actinomycetes</taxon>
        <taxon>Pseudonocardiales</taxon>
        <taxon>Pseudonocardiaceae</taxon>
        <taxon>Actinokineospora</taxon>
    </lineage>
</organism>
<feature type="region of interest" description="Disordered" evidence="1">
    <location>
        <begin position="69"/>
        <end position="136"/>
    </location>
</feature>
<protein>
    <submittedName>
        <fullName evidence="3">Uncharacterized protein</fullName>
    </submittedName>
</protein>
<keyword evidence="2" id="KW-0812">Transmembrane</keyword>
<dbReference type="AlphaFoldDB" id="A0A9W6QMB4"/>
<keyword evidence="4" id="KW-1185">Reference proteome</keyword>